<name>A0A8X6UVB1_NEPPI</name>
<dbReference type="InterPro" id="IPR013098">
    <property type="entry name" value="Ig_I-set"/>
</dbReference>
<evidence type="ECO:0000313" key="6">
    <source>
        <dbReference type="Proteomes" id="UP000887013"/>
    </source>
</evidence>
<evidence type="ECO:0000259" key="4">
    <source>
        <dbReference type="PROSITE" id="PS50835"/>
    </source>
</evidence>
<dbReference type="Pfam" id="PF07679">
    <property type="entry name" value="I-set"/>
    <property type="match status" value="1"/>
</dbReference>
<keyword evidence="2" id="KW-0472">Membrane</keyword>
<comment type="caution">
    <text evidence="5">The sequence shown here is derived from an EMBL/GenBank/DDBJ whole genome shotgun (WGS) entry which is preliminary data.</text>
</comment>
<dbReference type="AlphaFoldDB" id="A0A8X6UVB1"/>
<dbReference type="InterPro" id="IPR036179">
    <property type="entry name" value="Ig-like_dom_sf"/>
</dbReference>
<dbReference type="PANTHER" id="PTHR45889:SF8">
    <property type="entry name" value="IG-LIKE DOMAIN-CONTAINING PROTEIN"/>
    <property type="match status" value="1"/>
</dbReference>
<dbReference type="SMART" id="SM00409">
    <property type="entry name" value="IG"/>
    <property type="match status" value="2"/>
</dbReference>
<dbReference type="Pfam" id="PF08205">
    <property type="entry name" value="C2-set_2"/>
    <property type="match status" value="1"/>
</dbReference>
<comment type="subcellular location">
    <subcellularLocation>
        <location evidence="1">Membrane</location>
        <topology evidence="1">Single-pass membrane protein</topology>
    </subcellularLocation>
</comment>
<organism evidence="5 6">
    <name type="scientific">Nephila pilipes</name>
    <name type="common">Giant wood spider</name>
    <name type="synonym">Nephila maculata</name>
    <dbReference type="NCBI Taxonomy" id="299642"/>
    <lineage>
        <taxon>Eukaryota</taxon>
        <taxon>Metazoa</taxon>
        <taxon>Ecdysozoa</taxon>
        <taxon>Arthropoda</taxon>
        <taxon>Chelicerata</taxon>
        <taxon>Arachnida</taxon>
        <taxon>Araneae</taxon>
        <taxon>Araneomorphae</taxon>
        <taxon>Entelegynae</taxon>
        <taxon>Araneoidea</taxon>
        <taxon>Nephilidae</taxon>
        <taxon>Nephila</taxon>
    </lineage>
</organism>
<gene>
    <name evidence="5" type="primary">Nphs1</name>
    <name evidence="5" type="ORF">NPIL_117451</name>
</gene>
<evidence type="ECO:0000256" key="1">
    <source>
        <dbReference type="ARBA" id="ARBA00004167"/>
    </source>
</evidence>
<dbReference type="EMBL" id="BMAW01037187">
    <property type="protein sequence ID" value="GFU47296.1"/>
    <property type="molecule type" value="Genomic_DNA"/>
</dbReference>
<dbReference type="InterPro" id="IPR013783">
    <property type="entry name" value="Ig-like_fold"/>
</dbReference>
<feature type="domain" description="Ig-like" evidence="4">
    <location>
        <begin position="8"/>
        <end position="105"/>
    </location>
</feature>
<dbReference type="OrthoDB" id="6426468at2759"/>
<keyword evidence="6" id="KW-1185">Reference proteome</keyword>
<accession>A0A8X6UVB1</accession>
<dbReference type="Gene3D" id="2.60.40.10">
    <property type="entry name" value="Immunoglobulins"/>
    <property type="match status" value="2"/>
</dbReference>
<dbReference type="Proteomes" id="UP000887013">
    <property type="component" value="Unassembled WGS sequence"/>
</dbReference>
<keyword evidence="3" id="KW-1015">Disulfide bond</keyword>
<sequence>MKVILGQQYFRVKPHDTSVIAGRTAELHCHVGNRAGLVQWSKDGFIMGYEPDLPGYDRYEMRVDHTKSAYNLLVHDARLDDEAEYQCQVGPGKNDKPIRSVARLTVLVPPKYLSINDLPNGGEIEVREAEKVVLQCQALSSKPATILKWYRKNIELMPEASRTTVRREGEKLYSTLSSITLYPKGDTSGSTYTCEALHPALEKPLKTTVCVGVLYRIKEKQRRVIKLLWSEGVKRMEIHQRILSQYGKSSVPSLQLRSLSLRSDFRLFRQLKEALRDSRFDSVRDVWDTMQK</sequence>
<dbReference type="SUPFAM" id="SSF48726">
    <property type="entry name" value="Immunoglobulin"/>
    <property type="match status" value="2"/>
</dbReference>
<evidence type="ECO:0000313" key="5">
    <source>
        <dbReference type="EMBL" id="GFU47296.1"/>
    </source>
</evidence>
<dbReference type="GO" id="GO:0016020">
    <property type="term" value="C:membrane"/>
    <property type="evidence" value="ECO:0007669"/>
    <property type="project" value="UniProtKB-SubCell"/>
</dbReference>
<evidence type="ECO:0000256" key="2">
    <source>
        <dbReference type="ARBA" id="ARBA00023136"/>
    </source>
</evidence>
<reference evidence="5" key="1">
    <citation type="submission" date="2020-08" db="EMBL/GenBank/DDBJ databases">
        <title>Multicomponent nature underlies the extraordinary mechanical properties of spider dragline silk.</title>
        <authorList>
            <person name="Kono N."/>
            <person name="Nakamura H."/>
            <person name="Mori M."/>
            <person name="Yoshida Y."/>
            <person name="Ohtoshi R."/>
            <person name="Malay A.D."/>
            <person name="Moran D.A.P."/>
            <person name="Tomita M."/>
            <person name="Numata K."/>
            <person name="Arakawa K."/>
        </authorList>
    </citation>
    <scope>NUCLEOTIDE SEQUENCE</scope>
</reference>
<dbReference type="PROSITE" id="PS50835">
    <property type="entry name" value="IG_LIKE"/>
    <property type="match status" value="2"/>
</dbReference>
<dbReference type="InterPro" id="IPR003599">
    <property type="entry name" value="Ig_sub"/>
</dbReference>
<dbReference type="InterPro" id="IPR007110">
    <property type="entry name" value="Ig-like_dom"/>
</dbReference>
<evidence type="ECO:0000256" key="3">
    <source>
        <dbReference type="ARBA" id="ARBA00023157"/>
    </source>
</evidence>
<dbReference type="InterPro" id="IPR013162">
    <property type="entry name" value="CD80_C2-set"/>
</dbReference>
<proteinExistence type="predicted"/>
<dbReference type="PANTHER" id="PTHR45889">
    <property type="entry name" value="IG-LIKE DOMAIN-CONTAINING PROTEIN"/>
    <property type="match status" value="1"/>
</dbReference>
<protein>
    <submittedName>
        <fullName evidence="5">Nephrin</fullName>
    </submittedName>
</protein>
<feature type="domain" description="Ig-like" evidence="4">
    <location>
        <begin position="110"/>
        <end position="206"/>
    </location>
</feature>